<feature type="non-terminal residue" evidence="5">
    <location>
        <position position="1"/>
    </location>
</feature>
<dbReference type="EMBL" id="CAJNOM010004700">
    <property type="protein sequence ID" value="CAF1658056.1"/>
    <property type="molecule type" value="Genomic_DNA"/>
</dbReference>
<dbReference type="InterPro" id="IPR001258">
    <property type="entry name" value="NHL_repeat"/>
</dbReference>
<name>A0A816FB61_9BILA</name>
<dbReference type="Proteomes" id="UP000663832">
    <property type="component" value="Unassembled WGS sequence"/>
</dbReference>
<evidence type="ECO:0000313" key="3">
    <source>
        <dbReference type="EMBL" id="CAF1542532.1"/>
    </source>
</evidence>
<dbReference type="Proteomes" id="UP000663877">
    <property type="component" value="Unassembled WGS sequence"/>
</dbReference>
<evidence type="ECO:0000256" key="1">
    <source>
        <dbReference type="ARBA" id="ARBA00022737"/>
    </source>
</evidence>
<keyword evidence="7" id="KW-1185">Reference proteome</keyword>
<evidence type="ECO:0000313" key="4">
    <source>
        <dbReference type="EMBL" id="CAF1542558.1"/>
    </source>
</evidence>
<dbReference type="EMBL" id="CAJNOI010004318">
    <property type="protein sequence ID" value="CAF1542558.1"/>
    <property type="molecule type" value="Genomic_DNA"/>
</dbReference>
<feature type="repeat" description="NHL" evidence="2">
    <location>
        <begin position="11"/>
        <end position="42"/>
    </location>
</feature>
<evidence type="ECO:0000313" key="7">
    <source>
        <dbReference type="Proteomes" id="UP000663832"/>
    </source>
</evidence>
<comment type="caution">
    <text evidence="5">The sequence shown here is derived from an EMBL/GenBank/DDBJ whole genome shotgun (WGS) entry which is preliminary data.</text>
</comment>
<evidence type="ECO:0000256" key="2">
    <source>
        <dbReference type="PROSITE-ProRule" id="PRU00504"/>
    </source>
</evidence>
<evidence type="ECO:0000313" key="6">
    <source>
        <dbReference type="EMBL" id="CAF1658068.1"/>
    </source>
</evidence>
<dbReference type="OrthoDB" id="9987040at2759"/>
<sequence length="48" mass="5501">GGNGEGNQSNQLTLPTSLSFDNEENLYVADEENHRIQKFEKILVLKYF</sequence>
<dbReference type="AlphaFoldDB" id="A0A816FB61"/>
<proteinExistence type="predicted"/>
<gene>
    <name evidence="3" type="ORF">BJG266_LOCUS45674</name>
    <name evidence="4" type="ORF">BJG266_LOCUS45676</name>
    <name evidence="5" type="ORF">QVE165_LOCUS62687</name>
    <name evidence="6" type="ORF">QVE165_LOCUS62689</name>
</gene>
<dbReference type="Pfam" id="PF01436">
    <property type="entry name" value="NHL"/>
    <property type="match status" value="1"/>
</dbReference>
<dbReference type="InterPro" id="IPR011042">
    <property type="entry name" value="6-blade_b-propeller_TolB-like"/>
</dbReference>
<reference evidence="5" key="1">
    <citation type="submission" date="2021-02" db="EMBL/GenBank/DDBJ databases">
        <authorList>
            <person name="Nowell W R."/>
        </authorList>
    </citation>
    <scope>NUCLEOTIDE SEQUENCE</scope>
</reference>
<dbReference type="PROSITE" id="PS51125">
    <property type="entry name" value="NHL"/>
    <property type="match status" value="1"/>
</dbReference>
<dbReference type="Gene3D" id="2.120.10.30">
    <property type="entry name" value="TolB, C-terminal domain"/>
    <property type="match status" value="1"/>
</dbReference>
<dbReference type="EMBL" id="CAJNOI010004317">
    <property type="protein sequence ID" value="CAF1542532.1"/>
    <property type="molecule type" value="Genomic_DNA"/>
</dbReference>
<accession>A0A816FB61</accession>
<evidence type="ECO:0000313" key="5">
    <source>
        <dbReference type="EMBL" id="CAF1658056.1"/>
    </source>
</evidence>
<keyword evidence="1" id="KW-0677">Repeat</keyword>
<organism evidence="5 7">
    <name type="scientific">Adineta steineri</name>
    <dbReference type="NCBI Taxonomy" id="433720"/>
    <lineage>
        <taxon>Eukaryota</taxon>
        <taxon>Metazoa</taxon>
        <taxon>Spiralia</taxon>
        <taxon>Gnathifera</taxon>
        <taxon>Rotifera</taxon>
        <taxon>Eurotatoria</taxon>
        <taxon>Bdelloidea</taxon>
        <taxon>Adinetida</taxon>
        <taxon>Adinetidae</taxon>
        <taxon>Adineta</taxon>
    </lineage>
</organism>
<protein>
    <submittedName>
        <fullName evidence="5">Uncharacterized protein</fullName>
    </submittedName>
</protein>
<dbReference type="EMBL" id="CAJNOM010004701">
    <property type="protein sequence ID" value="CAF1658068.1"/>
    <property type="molecule type" value="Genomic_DNA"/>
</dbReference>